<reference evidence="2" key="1">
    <citation type="submission" date="2022-11" db="UniProtKB">
        <authorList>
            <consortium name="WormBaseParasite"/>
        </authorList>
    </citation>
    <scope>IDENTIFICATION</scope>
</reference>
<evidence type="ECO:0000313" key="2">
    <source>
        <dbReference type="WBParaSite" id="PS1159_v2.g24611.t1"/>
    </source>
</evidence>
<accession>A0AC35G7F7</accession>
<organism evidence="1 2">
    <name type="scientific">Panagrolaimus sp. PS1159</name>
    <dbReference type="NCBI Taxonomy" id="55785"/>
    <lineage>
        <taxon>Eukaryota</taxon>
        <taxon>Metazoa</taxon>
        <taxon>Ecdysozoa</taxon>
        <taxon>Nematoda</taxon>
        <taxon>Chromadorea</taxon>
        <taxon>Rhabditida</taxon>
        <taxon>Tylenchina</taxon>
        <taxon>Panagrolaimomorpha</taxon>
        <taxon>Panagrolaimoidea</taxon>
        <taxon>Panagrolaimidae</taxon>
        <taxon>Panagrolaimus</taxon>
    </lineage>
</organism>
<dbReference type="WBParaSite" id="PS1159_v2.g24611.t1">
    <property type="protein sequence ID" value="PS1159_v2.g24611.t1"/>
    <property type="gene ID" value="PS1159_v2.g24611"/>
</dbReference>
<dbReference type="Proteomes" id="UP000887580">
    <property type="component" value="Unplaced"/>
</dbReference>
<evidence type="ECO:0000313" key="1">
    <source>
        <dbReference type="Proteomes" id="UP000887580"/>
    </source>
</evidence>
<protein>
    <submittedName>
        <fullName evidence="2">Ankyrin repeat protein</fullName>
    </submittedName>
</protein>
<sequence>MSEKTMNLQDNDGNSILHLAAQHGYEDIVTNIIVSGAYFNLQNNKSQTPEMLAKNQEHQEIENFLRCVHELFENLDRINEEKYNCISMSPFVVPVFKSNLIQACDSNGKNLLHHAVENQKIEVAKTLLKVNRQLANKKDKIGKTPLFYAIKNDDLEMMDLLLKKGAKVELWKYANNCTNGCSKFINKVNKLFNMAKEGDVISLEYELQKEKFELDLSTVINMRNHENLSLIKIAEDTVNFELVKLLLTKGGMILSFVKNKAIYNKELKKLYSFIIKIFECVESKKYAPSSIIYQIKKHSYTDMMMKVRYDDLEGDTLLHIAAKADDAEIFEWLLENRANIDLKNFDGQKACDLAGKDSKVLAIVQKRSSVID</sequence>
<name>A0AC35G7F7_9BILA</name>
<proteinExistence type="predicted"/>